<organism evidence="3 4">
    <name type="scientific">Austropuccinia psidii MF-1</name>
    <dbReference type="NCBI Taxonomy" id="1389203"/>
    <lineage>
        <taxon>Eukaryota</taxon>
        <taxon>Fungi</taxon>
        <taxon>Dikarya</taxon>
        <taxon>Basidiomycota</taxon>
        <taxon>Pucciniomycotina</taxon>
        <taxon>Pucciniomycetes</taxon>
        <taxon>Pucciniales</taxon>
        <taxon>Sphaerophragmiaceae</taxon>
        <taxon>Austropuccinia</taxon>
    </lineage>
</organism>
<feature type="compositionally biased region" description="Polar residues" evidence="1">
    <location>
        <begin position="126"/>
        <end position="142"/>
    </location>
</feature>
<evidence type="ECO:0000313" key="3">
    <source>
        <dbReference type="EMBL" id="MBW0496292.1"/>
    </source>
</evidence>
<reference evidence="3" key="1">
    <citation type="submission" date="2021-03" db="EMBL/GenBank/DDBJ databases">
        <title>Draft genome sequence of rust myrtle Austropuccinia psidii MF-1, a brazilian biotype.</title>
        <authorList>
            <person name="Quecine M.C."/>
            <person name="Pachon D.M.R."/>
            <person name="Bonatelli M.L."/>
            <person name="Correr F.H."/>
            <person name="Franceschini L.M."/>
            <person name="Leite T.F."/>
            <person name="Margarido G.R.A."/>
            <person name="Almeida C.A."/>
            <person name="Ferrarezi J.A."/>
            <person name="Labate C.A."/>
        </authorList>
    </citation>
    <scope>NUCLEOTIDE SEQUENCE</scope>
    <source>
        <strain evidence="3">MF-1</strain>
    </source>
</reference>
<dbReference type="EMBL" id="AVOT02013536">
    <property type="protein sequence ID" value="MBW0496292.1"/>
    <property type="molecule type" value="Genomic_DNA"/>
</dbReference>
<gene>
    <name evidence="3" type="ORF">O181_036007</name>
</gene>
<accession>A0A9Q3D9T4</accession>
<evidence type="ECO:0000313" key="4">
    <source>
        <dbReference type="Proteomes" id="UP000765509"/>
    </source>
</evidence>
<feature type="region of interest" description="Disordered" evidence="1">
    <location>
        <begin position="65"/>
        <end position="147"/>
    </location>
</feature>
<dbReference type="AlphaFoldDB" id="A0A9Q3D9T4"/>
<dbReference type="OrthoDB" id="2507685at2759"/>
<dbReference type="Proteomes" id="UP000765509">
    <property type="component" value="Unassembled WGS sequence"/>
</dbReference>
<name>A0A9Q3D9T4_9BASI</name>
<sequence length="181" mass="18134">MSIKLTEAAKWFGHGDIRLYCTHREFLLAYNNCLHDNCPSAHIEAGTAAGIAACGNVKPINGPGAPENATVPNGNATSGVRPPLSGPATAPGDTLNSSLPNGTALPTTTANKTSNNSALGGALTPSIGTNTSTAPTSRFSNVSSPASANAPQSAANSIISSSAHILVLLVSIAAGFLLTIM</sequence>
<proteinExistence type="predicted"/>
<keyword evidence="2" id="KW-0472">Membrane</keyword>
<keyword evidence="2" id="KW-1133">Transmembrane helix</keyword>
<comment type="caution">
    <text evidence="3">The sequence shown here is derived from an EMBL/GenBank/DDBJ whole genome shotgun (WGS) entry which is preliminary data.</text>
</comment>
<protein>
    <submittedName>
        <fullName evidence="3">Uncharacterized protein</fullName>
    </submittedName>
</protein>
<keyword evidence="2" id="KW-0812">Transmembrane</keyword>
<feature type="compositionally biased region" description="Polar residues" evidence="1">
    <location>
        <begin position="94"/>
        <end position="106"/>
    </location>
</feature>
<evidence type="ECO:0000256" key="1">
    <source>
        <dbReference type="SAM" id="MobiDB-lite"/>
    </source>
</evidence>
<evidence type="ECO:0000256" key="2">
    <source>
        <dbReference type="SAM" id="Phobius"/>
    </source>
</evidence>
<keyword evidence="4" id="KW-1185">Reference proteome</keyword>
<feature type="transmembrane region" description="Helical" evidence="2">
    <location>
        <begin position="158"/>
        <end position="180"/>
    </location>
</feature>
<feature type="compositionally biased region" description="Low complexity" evidence="1">
    <location>
        <begin position="107"/>
        <end position="118"/>
    </location>
</feature>